<protein>
    <submittedName>
        <fullName evidence="1">Uncharacterized protein</fullName>
    </submittedName>
</protein>
<gene>
    <name evidence="1" type="ORF">BEMITA_LOCUS11699</name>
</gene>
<sequence length="758" mass="86352">MMRFTGVAADDKRTSFQRLVWMIARDVSIYQDSPRVNDTFVADWYSPNIALKRDHILRGDYNISAKSASRFISFKEDEETIIRIERKAAVICNHRQINPVLRAKLIKSWNTILNALANHSEFKRKHNLSSSKDGSIDRQKIEDALEKECVSKGALPTNLKNLLNQLIREVTLTAGDVLCLPVKFVVAEDEMTKKTEQTFITCFRSSVVEKETLHLSAFEGLIFESVIVCRYTENVTFASYFYCNAVYRARKRVKSRKMTDRRVLEIDNSWQSQLALFILDSDFSNGAAFAAFYEPSVQYGSLHFDSSIVPKLDVRHLSRQCTLDSHDDEGVPETCSPDKSKIALIPMTGTESAVSANFETDAYSSESDTLMDAKETLPENVCSKKRSGGMKSNESEQILSFRPNLKKQVAHPHEIISYWDRMNVKKTNTVPLHFMPIFLVFPFKNYHFISPNGKIHHIDFGPVQRSCVHHIMTLIHQASEIEVAVRSASRLLTIEDAIEYALCSQNILDQGSALLVIRDKIGDTLFLDGHTIHLPYLNEVEVWRTHFYKFDGNCTSIDRTRVILPKGISTGSVSNEFSKSEVKKHVSLIRELASASASKLNASMICASYYLPEYLYRDVYEIICEEDDARLYVFFTLILQSHNLWIYREFRDSLSPVFSSSFENQAEEKKSSRLMEEMIGVRTQQVPDVEPQNFGSNGSDCLTPPLRYEGRCSVFDHIEMYEFTNPQLNALVASGDTPLSNDQKASLVALLLRFRTSE</sequence>
<organism evidence="1 2">
    <name type="scientific">Bemisia tabaci</name>
    <name type="common">Sweetpotato whitefly</name>
    <name type="synonym">Aleurodes tabaci</name>
    <dbReference type="NCBI Taxonomy" id="7038"/>
    <lineage>
        <taxon>Eukaryota</taxon>
        <taxon>Metazoa</taxon>
        <taxon>Ecdysozoa</taxon>
        <taxon>Arthropoda</taxon>
        <taxon>Hexapoda</taxon>
        <taxon>Insecta</taxon>
        <taxon>Pterygota</taxon>
        <taxon>Neoptera</taxon>
        <taxon>Paraneoptera</taxon>
        <taxon>Hemiptera</taxon>
        <taxon>Sternorrhyncha</taxon>
        <taxon>Aleyrodoidea</taxon>
        <taxon>Aleyrodidae</taxon>
        <taxon>Aleyrodinae</taxon>
        <taxon>Bemisia</taxon>
    </lineage>
</organism>
<dbReference type="EMBL" id="OU963868">
    <property type="protein sequence ID" value="CAH0393277.1"/>
    <property type="molecule type" value="Genomic_DNA"/>
</dbReference>
<proteinExistence type="predicted"/>
<dbReference type="AlphaFoldDB" id="A0A9P0AJR0"/>
<accession>A0A9P0AJR0</accession>
<evidence type="ECO:0000313" key="2">
    <source>
        <dbReference type="Proteomes" id="UP001152759"/>
    </source>
</evidence>
<name>A0A9P0AJR0_BEMTA</name>
<evidence type="ECO:0000313" key="1">
    <source>
        <dbReference type="EMBL" id="CAH0393277.1"/>
    </source>
</evidence>
<keyword evidence="2" id="KW-1185">Reference proteome</keyword>
<reference evidence="1" key="1">
    <citation type="submission" date="2021-12" db="EMBL/GenBank/DDBJ databases">
        <authorList>
            <person name="King R."/>
        </authorList>
    </citation>
    <scope>NUCLEOTIDE SEQUENCE</scope>
</reference>
<dbReference type="Proteomes" id="UP001152759">
    <property type="component" value="Chromosome 7"/>
</dbReference>